<keyword evidence="4 6" id="KW-0472">Membrane</keyword>
<dbReference type="PANTHER" id="PTHR23051">
    <property type="entry name" value="SOLUTE CARRIER FAMILY 35, MEMBER F5"/>
    <property type="match status" value="1"/>
</dbReference>
<feature type="transmembrane region" description="Helical" evidence="6">
    <location>
        <begin position="62"/>
        <end position="79"/>
    </location>
</feature>
<feature type="domain" description="EamA" evidence="7">
    <location>
        <begin position="201"/>
        <end position="267"/>
    </location>
</feature>
<feature type="transmembrane region" description="Helical" evidence="6">
    <location>
        <begin position="303"/>
        <end position="323"/>
    </location>
</feature>
<dbReference type="GO" id="GO:0016020">
    <property type="term" value="C:membrane"/>
    <property type="evidence" value="ECO:0007669"/>
    <property type="project" value="UniProtKB-SubCell"/>
</dbReference>
<feature type="transmembrane region" description="Helical" evidence="6">
    <location>
        <begin position="99"/>
        <end position="118"/>
    </location>
</feature>
<reference evidence="8" key="1">
    <citation type="journal article" date="2021" name="Sci. Rep.">
        <title>Diploid genomic architecture of Nitzschia inconspicua, an elite biomass production diatom.</title>
        <authorList>
            <person name="Oliver A."/>
            <person name="Podell S."/>
            <person name="Pinowska A."/>
            <person name="Traller J.C."/>
            <person name="Smith S.R."/>
            <person name="McClure R."/>
            <person name="Beliaev A."/>
            <person name="Bohutskyi P."/>
            <person name="Hill E.A."/>
            <person name="Rabines A."/>
            <person name="Zheng H."/>
            <person name="Allen L.Z."/>
            <person name="Kuo A."/>
            <person name="Grigoriev I.V."/>
            <person name="Allen A.E."/>
            <person name="Hazlebeck D."/>
            <person name="Allen E.E."/>
        </authorList>
    </citation>
    <scope>NUCLEOTIDE SEQUENCE</scope>
    <source>
        <strain evidence="8">Hildebrandi</strain>
    </source>
</reference>
<evidence type="ECO:0000256" key="4">
    <source>
        <dbReference type="ARBA" id="ARBA00023136"/>
    </source>
</evidence>
<feature type="compositionally biased region" description="Low complexity" evidence="5">
    <location>
        <begin position="38"/>
        <end position="54"/>
    </location>
</feature>
<evidence type="ECO:0000256" key="3">
    <source>
        <dbReference type="ARBA" id="ARBA00022989"/>
    </source>
</evidence>
<evidence type="ECO:0000256" key="1">
    <source>
        <dbReference type="ARBA" id="ARBA00004141"/>
    </source>
</evidence>
<comment type="subcellular location">
    <subcellularLocation>
        <location evidence="1">Membrane</location>
        <topology evidence="1">Multi-pass membrane protein</topology>
    </subcellularLocation>
</comment>
<evidence type="ECO:0000313" key="9">
    <source>
        <dbReference type="Proteomes" id="UP000693970"/>
    </source>
</evidence>
<feature type="region of interest" description="Disordered" evidence="5">
    <location>
        <begin position="454"/>
        <end position="480"/>
    </location>
</feature>
<gene>
    <name evidence="8" type="ORF">IV203_012579</name>
</gene>
<name>A0A9K3KUG4_9STRA</name>
<evidence type="ECO:0000259" key="7">
    <source>
        <dbReference type="Pfam" id="PF00892"/>
    </source>
</evidence>
<dbReference type="Pfam" id="PF00892">
    <property type="entry name" value="EamA"/>
    <property type="match status" value="1"/>
</dbReference>
<feature type="transmembrane region" description="Helical" evidence="6">
    <location>
        <begin position="197"/>
        <end position="214"/>
    </location>
</feature>
<proteinExistence type="predicted"/>
<dbReference type="Proteomes" id="UP000693970">
    <property type="component" value="Unassembled WGS sequence"/>
</dbReference>
<comment type="caution">
    <text evidence="8">The sequence shown here is derived from an EMBL/GenBank/DDBJ whole genome shotgun (WGS) entry which is preliminary data.</text>
</comment>
<feature type="transmembrane region" description="Helical" evidence="6">
    <location>
        <begin position="428"/>
        <end position="447"/>
    </location>
</feature>
<evidence type="ECO:0000256" key="6">
    <source>
        <dbReference type="SAM" id="Phobius"/>
    </source>
</evidence>
<dbReference type="EMBL" id="JAGRRH010000019">
    <property type="protein sequence ID" value="KAG7349982.1"/>
    <property type="molecule type" value="Genomic_DNA"/>
</dbReference>
<dbReference type="OrthoDB" id="1436450at2759"/>
<sequence length="493" mass="55504">MGLLGGPWEPFFGQGTDAFLKTDHHPPHHHHHDDKPKSSNMSTTSSMTSASSVSKNDPRRRIMFLFGLFLIFLQCLIQVGNAVLTQYMFEQMDIESPLLMTYVGIAMLMVMLPVEWWNDYQVERIKKRQQREREQEQQQEQNGIDESASFDSLAQDLQRIQRAPSFSTYNCFLDIAKRRADELVYNHSRQWNHRKHFMAACLLTPAMFLSDWLFNASLRNTSVSSSTVLVSIQSVFVFCIASFLKLESSSAMKLMGVLCGIVGTVLTAIHDETNADSNDPDMYTEEDSVLVGDAFANTTKGDILAIMAAVMYATYTIQVRLYCPQNEDLYSLPLLLGYIGLVSVVVTSPIVALTTTKETVAKLTANALGVMLLKGLFDFLVSDYLMFRSIVLTSPTIATVGLGLSIPMAFAADLLLRFTETYDNFSLSWFSCLGAGACLIGFLFVNLDQEDDDEREELDDTNYNNGKDETQMTSGDFQQLEDRRYNETPNRII</sequence>
<dbReference type="PANTHER" id="PTHR23051:SF0">
    <property type="entry name" value="SOLUTE CARRIER FAMILY 35 MEMBER F5"/>
    <property type="match status" value="1"/>
</dbReference>
<keyword evidence="2 6" id="KW-0812">Transmembrane</keyword>
<evidence type="ECO:0000256" key="5">
    <source>
        <dbReference type="SAM" id="MobiDB-lite"/>
    </source>
</evidence>
<feature type="region of interest" description="Disordered" evidence="5">
    <location>
        <begin position="23"/>
        <end position="54"/>
    </location>
</feature>
<dbReference type="InterPro" id="IPR000620">
    <property type="entry name" value="EamA_dom"/>
</dbReference>
<feature type="compositionally biased region" description="Polar residues" evidence="5">
    <location>
        <begin position="461"/>
        <end position="477"/>
    </location>
</feature>
<feature type="transmembrane region" description="Helical" evidence="6">
    <location>
        <begin position="226"/>
        <end position="244"/>
    </location>
</feature>
<feature type="transmembrane region" description="Helical" evidence="6">
    <location>
        <begin position="335"/>
        <end position="353"/>
    </location>
</feature>
<evidence type="ECO:0000313" key="8">
    <source>
        <dbReference type="EMBL" id="KAG7349982.1"/>
    </source>
</evidence>
<evidence type="ECO:0000256" key="2">
    <source>
        <dbReference type="ARBA" id="ARBA00022692"/>
    </source>
</evidence>
<keyword evidence="3 6" id="KW-1133">Transmembrane helix</keyword>
<keyword evidence="9" id="KW-1185">Reference proteome</keyword>
<protein>
    <submittedName>
        <fullName evidence="8">EamA-like transporter family protein</fullName>
    </submittedName>
</protein>
<accession>A0A9K3KUG4</accession>
<reference evidence="8" key="2">
    <citation type="submission" date="2021-04" db="EMBL/GenBank/DDBJ databases">
        <authorList>
            <person name="Podell S."/>
        </authorList>
    </citation>
    <scope>NUCLEOTIDE SEQUENCE</scope>
    <source>
        <strain evidence="8">Hildebrandi</strain>
    </source>
</reference>
<organism evidence="8 9">
    <name type="scientific">Nitzschia inconspicua</name>
    <dbReference type="NCBI Taxonomy" id="303405"/>
    <lineage>
        <taxon>Eukaryota</taxon>
        <taxon>Sar</taxon>
        <taxon>Stramenopiles</taxon>
        <taxon>Ochrophyta</taxon>
        <taxon>Bacillariophyta</taxon>
        <taxon>Bacillariophyceae</taxon>
        <taxon>Bacillariophycidae</taxon>
        <taxon>Bacillariales</taxon>
        <taxon>Bacillariaceae</taxon>
        <taxon>Nitzschia</taxon>
    </lineage>
</organism>
<dbReference type="AlphaFoldDB" id="A0A9K3KUG4"/>
<feature type="transmembrane region" description="Helical" evidence="6">
    <location>
        <begin position="397"/>
        <end position="416"/>
    </location>
</feature>